<dbReference type="NCBIfam" id="NF005968">
    <property type="entry name" value="PRK08057.1-2"/>
    <property type="match status" value="1"/>
</dbReference>
<reference evidence="5" key="1">
    <citation type="journal article" date="2019" name="Int. J. Syst. Evol. Microbiol.">
        <title>The Global Catalogue of Microorganisms (GCM) 10K type strain sequencing project: providing services to taxonomists for standard genome sequencing and annotation.</title>
        <authorList>
            <consortium name="The Broad Institute Genomics Platform"/>
            <consortium name="The Broad Institute Genome Sequencing Center for Infectious Disease"/>
            <person name="Wu L."/>
            <person name="Ma J."/>
        </authorList>
    </citation>
    <scope>NUCLEOTIDE SEQUENCE [LARGE SCALE GENOMIC DNA]</scope>
    <source>
        <strain evidence="5">JCM 18015</strain>
    </source>
</reference>
<comment type="pathway">
    <text evidence="1">Cofactor biosynthesis; adenosylcobalamin biosynthesis.</text>
</comment>
<comment type="caution">
    <text evidence="4">The sequence shown here is derived from an EMBL/GenBank/DDBJ whole genome shotgun (WGS) entry which is preliminary data.</text>
</comment>
<dbReference type="PROSITE" id="PS51014">
    <property type="entry name" value="COBK_CBIJ"/>
    <property type="match status" value="1"/>
</dbReference>
<evidence type="ECO:0000256" key="3">
    <source>
        <dbReference type="ARBA" id="ARBA00023002"/>
    </source>
</evidence>
<name>A0ABP9L4U2_9RHOB</name>
<evidence type="ECO:0000256" key="2">
    <source>
        <dbReference type="ARBA" id="ARBA00022573"/>
    </source>
</evidence>
<dbReference type="EMBL" id="BAABHW010000001">
    <property type="protein sequence ID" value="GAA5069217.1"/>
    <property type="molecule type" value="Genomic_DNA"/>
</dbReference>
<keyword evidence="5" id="KW-1185">Reference proteome</keyword>
<keyword evidence="2" id="KW-0169">Cobalamin biosynthesis</keyword>
<organism evidence="4 5">
    <name type="scientific">[Roseibacterium] beibuensis</name>
    <dbReference type="NCBI Taxonomy" id="1193142"/>
    <lineage>
        <taxon>Bacteria</taxon>
        <taxon>Pseudomonadati</taxon>
        <taxon>Pseudomonadota</taxon>
        <taxon>Alphaproteobacteria</taxon>
        <taxon>Rhodobacterales</taxon>
        <taxon>Roseobacteraceae</taxon>
        <taxon>Roseicyclus</taxon>
    </lineage>
</organism>
<evidence type="ECO:0000256" key="1">
    <source>
        <dbReference type="ARBA" id="ARBA00004953"/>
    </source>
</evidence>
<proteinExistence type="predicted"/>
<accession>A0ABP9L4U2</accession>
<sequence>MTQTLLILAGTSEATALARAVAERGMVGTVSFAGRVERPLRQPLPQRVGGFGGAEGLARYLAEAGITHVIDATHPFAVQMSRNAVEACAMADVPLLALTRPEWQPMPGDRWQRVPDIAGAVATLDRPRMTVMLAVGRMHLAEFAPNPQHRYLLRLVDPPSHPLPFPEAEVIVDRGPFDEAADRALMERYGVDLVVSKNAGGTGAYAKIAAARALDLPVLMIDRPPQPERHEAHDVEEVLGWLAHSGTDLGV</sequence>
<evidence type="ECO:0000313" key="5">
    <source>
        <dbReference type="Proteomes" id="UP001499910"/>
    </source>
</evidence>
<dbReference type="RefSeq" id="WP_259546242.1">
    <property type="nucleotide sequence ID" value="NZ_BAABHW010000001.1"/>
</dbReference>
<dbReference type="PANTHER" id="PTHR36925">
    <property type="entry name" value="COBALT-PRECORRIN-6A REDUCTASE"/>
    <property type="match status" value="1"/>
</dbReference>
<dbReference type="InterPro" id="IPR003723">
    <property type="entry name" value="Precorrin-6x_reduct"/>
</dbReference>
<keyword evidence="3" id="KW-0560">Oxidoreductase</keyword>
<protein>
    <submittedName>
        <fullName evidence="4">Cobalt-precorrin-6A reductase</fullName>
    </submittedName>
</protein>
<gene>
    <name evidence="4" type="ORF">GCM10023209_10750</name>
</gene>
<dbReference type="Pfam" id="PF02571">
    <property type="entry name" value="CbiJ"/>
    <property type="match status" value="1"/>
</dbReference>
<dbReference type="PANTHER" id="PTHR36925:SF1">
    <property type="entry name" value="COBALT-PRECORRIN-6A REDUCTASE"/>
    <property type="match status" value="1"/>
</dbReference>
<evidence type="ECO:0000313" key="4">
    <source>
        <dbReference type="EMBL" id="GAA5069217.1"/>
    </source>
</evidence>
<dbReference type="Proteomes" id="UP001499910">
    <property type="component" value="Unassembled WGS sequence"/>
</dbReference>